<evidence type="ECO:0000256" key="3">
    <source>
        <dbReference type="ARBA" id="ARBA00023006"/>
    </source>
</evidence>
<evidence type="ECO:0000256" key="2">
    <source>
        <dbReference type="ARBA" id="ARBA00007341"/>
    </source>
</evidence>
<organism evidence="5 6">
    <name type="scientific">Plectus sambesii</name>
    <dbReference type="NCBI Taxonomy" id="2011161"/>
    <lineage>
        <taxon>Eukaryota</taxon>
        <taxon>Metazoa</taxon>
        <taxon>Ecdysozoa</taxon>
        <taxon>Nematoda</taxon>
        <taxon>Chromadorea</taxon>
        <taxon>Plectida</taxon>
        <taxon>Plectina</taxon>
        <taxon>Plectoidea</taxon>
        <taxon>Plectidae</taxon>
        <taxon>Plectus</taxon>
    </lineage>
</organism>
<proteinExistence type="inferred from homology"/>
<feature type="compositionally biased region" description="Polar residues" evidence="4">
    <location>
        <begin position="271"/>
        <end position="281"/>
    </location>
</feature>
<keyword evidence="3" id="KW-0072">Autophagy</keyword>
<dbReference type="GO" id="GO:0034727">
    <property type="term" value="P:piecemeal microautophagy of the nucleus"/>
    <property type="evidence" value="ECO:0007669"/>
    <property type="project" value="TreeGrafter"/>
</dbReference>
<feature type="region of interest" description="Disordered" evidence="4">
    <location>
        <begin position="355"/>
        <end position="440"/>
    </location>
</feature>
<comment type="similarity">
    <text evidence="2">Belongs to the ATG13 family. Metazoan subfamily.</text>
</comment>
<dbReference type="WBParaSite" id="PSAMB.scaffold7490size7560.g30130.t1">
    <property type="protein sequence ID" value="PSAMB.scaffold7490size7560.g30130.t1"/>
    <property type="gene ID" value="PSAMB.scaffold7490size7560.g30130"/>
</dbReference>
<evidence type="ECO:0000313" key="6">
    <source>
        <dbReference type="WBParaSite" id="PSAMB.scaffold7490size7560.g30130.t1"/>
    </source>
</evidence>
<feature type="compositionally biased region" description="Polar residues" evidence="4">
    <location>
        <begin position="248"/>
        <end position="262"/>
    </location>
</feature>
<reference evidence="6" key="1">
    <citation type="submission" date="2022-11" db="UniProtKB">
        <authorList>
            <consortium name="WormBaseParasite"/>
        </authorList>
    </citation>
    <scope>IDENTIFICATION</scope>
</reference>
<sequence>MAAQNDQGYVEFVKFSKFFTMRLVQAVVQSRLGHKISSPCTVAGDGSDWFNVRIEEFGEVTAEMRKATGGRYPPTYPNLCLDFLLRTVDGEELPLESWCVSYDCMNANPNIGVRSQLYHQLGTLLKSTIAASRVTPTYRYYARKQSSDTFIILYQIYAGEPRLDLGDGRRETRIGCLPSPYGSLSVDLRYRTKMVISSLEKSGVENLRPLPTREGGRKAEEGRGEEEDEGRKGVVFGTSPTAYAEPLSPTSDVNSTFSTSPASADLPWFGNATSPRSSQTAFKLGRSVSSSEDSASSRDAPKRYSGSGEPVFKMEMSGSSPKPSSSFPERTVVSKTPLRQRNNSFPFAALLTASSSAPNEPAIIEQSLTGSQRSATVTSSIPRGSQARSLNKLTEEEKIEEGKEEKEEEKDKEKIGDKEKTAEGKEKTEEEDEMESSDDSFVKVPANIFASHEDLNGDLGEFVRQCKTAPPQLRSFDIPVLTAEEVEGSPSIEDIPKQLAHFEADAARFDSFISGLRCELEEHSEDEEA</sequence>
<dbReference type="GO" id="GO:0034497">
    <property type="term" value="P:protein localization to phagophore assembly site"/>
    <property type="evidence" value="ECO:0007669"/>
    <property type="project" value="TreeGrafter"/>
</dbReference>
<dbReference type="GO" id="GO:0000407">
    <property type="term" value="C:phagophore assembly site"/>
    <property type="evidence" value="ECO:0007669"/>
    <property type="project" value="UniProtKB-SubCell"/>
</dbReference>
<dbReference type="GO" id="GO:0005829">
    <property type="term" value="C:cytosol"/>
    <property type="evidence" value="ECO:0007669"/>
    <property type="project" value="TreeGrafter"/>
</dbReference>
<evidence type="ECO:0000256" key="1">
    <source>
        <dbReference type="ARBA" id="ARBA00004329"/>
    </source>
</evidence>
<dbReference type="InterPro" id="IPR040182">
    <property type="entry name" value="ATG13"/>
</dbReference>
<protein>
    <submittedName>
        <fullName evidence="6">Autophagy-related protein 13</fullName>
    </submittedName>
</protein>
<evidence type="ECO:0000313" key="5">
    <source>
        <dbReference type="Proteomes" id="UP000887566"/>
    </source>
</evidence>
<feature type="compositionally biased region" description="Polar residues" evidence="4">
    <location>
        <begin position="333"/>
        <end position="343"/>
    </location>
</feature>
<accession>A0A914XD04</accession>
<dbReference type="AlphaFoldDB" id="A0A914XD04"/>
<feature type="compositionally biased region" description="Low complexity" evidence="4">
    <location>
        <begin position="317"/>
        <end position="328"/>
    </location>
</feature>
<evidence type="ECO:0000256" key="4">
    <source>
        <dbReference type="SAM" id="MobiDB-lite"/>
    </source>
</evidence>
<feature type="compositionally biased region" description="Basic and acidic residues" evidence="4">
    <location>
        <begin position="393"/>
        <end position="428"/>
    </location>
</feature>
<dbReference type="Proteomes" id="UP000887566">
    <property type="component" value="Unplaced"/>
</dbReference>
<dbReference type="Gene3D" id="3.30.900.10">
    <property type="entry name" value="HORMA domain"/>
    <property type="match status" value="1"/>
</dbReference>
<name>A0A914XD04_9BILA</name>
<feature type="compositionally biased region" description="Polar residues" evidence="4">
    <location>
        <begin position="366"/>
        <end position="392"/>
    </location>
</feature>
<dbReference type="PANTHER" id="PTHR13430">
    <property type="match status" value="1"/>
</dbReference>
<comment type="subcellular location">
    <subcellularLocation>
        <location evidence="1">Preautophagosomal structure</location>
    </subcellularLocation>
</comment>
<dbReference type="GO" id="GO:0000423">
    <property type="term" value="P:mitophagy"/>
    <property type="evidence" value="ECO:0007669"/>
    <property type="project" value="TreeGrafter"/>
</dbReference>
<feature type="region of interest" description="Disordered" evidence="4">
    <location>
        <begin position="206"/>
        <end position="343"/>
    </location>
</feature>
<dbReference type="InterPro" id="IPR036570">
    <property type="entry name" value="HORMA_dom_sf"/>
</dbReference>
<dbReference type="PANTHER" id="PTHR13430:SF4">
    <property type="entry name" value="AUTOPHAGY-RELATED PROTEIN 13"/>
    <property type="match status" value="1"/>
</dbReference>
<feature type="compositionally biased region" description="Acidic residues" evidence="4">
    <location>
        <begin position="429"/>
        <end position="438"/>
    </location>
</feature>
<dbReference type="GO" id="GO:1990316">
    <property type="term" value="C:Atg1/ULK1 kinase complex"/>
    <property type="evidence" value="ECO:0007669"/>
    <property type="project" value="TreeGrafter"/>
</dbReference>
<keyword evidence="5" id="KW-1185">Reference proteome</keyword>